<dbReference type="GO" id="GO:0005886">
    <property type="term" value="C:plasma membrane"/>
    <property type="evidence" value="ECO:0007669"/>
    <property type="project" value="TreeGrafter"/>
</dbReference>
<dbReference type="PROSITE" id="PS50010">
    <property type="entry name" value="DH_2"/>
    <property type="match status" value="1"/>
</dbReference>
<evidence type="ECO:0000259" key="6">
    <source>
        <dbReference type="PROSITE" id="PS50898"/>
    </source>
</evidence>
<gene>
    <name evidence="7" type="primary">TIAM1</name>
    <name evidence="7" type="synonym">LOC115593772</name>
</gene>
<dbReference type="SUPFAM" id="SSF48065">
    <property type="entry name" value="DBL homology domain (DH-domain)"/>
    <property type="match status" value="1"/>
</dbReference>
<dbReference type="InterPro" id="IPR003116">
    <property type="entry name" value="RBD_dom"/>
</dbReference>
<dbReference type="Pfam" id="PF00621">
    <property type="entry name" value="RhoGEF"/>
    <property type="match status" value="1"/>
</dbReference>
<reference evidence="7" key="3">
    <citation type="submission" date="2025-09" db="UniProtKB">
        <authorList>
            <consortium name="Ensembl"/>
        </authorList>
    </citation>
    <scope>IDENTIFICATION</scope>
</reference>
<dbReference type="PANTHER" id="PTHR46001:SF1">
    <property type="entry name" value="RHO GUANINE NUCLEOTIDE EXCHANGE FACTOR TIAM1"/>
    <property type="match status" value="1"/>
</dbReference>
<feature type="compositionally biased region" description="Low complexity" evidence="3">
    <location>
        <begin position="361"/>
        <end position="371"/>
    </location>
</feature>
<evidence type="ECO:0000259" key="4">
    <source>
        <dbReference type="PROSITE" id="PS50003"/>
    </source>
</evidence>
<dbReference type="SMART" id="SM00233">
    <property type="entry name" value="PH"/>
    <property type="match status" value="2"/>
</dbReference>
<dbReference type="InterPro" id="IPR040655">
    <property type="entry name" value="TIAM1_CC-Ex"/>
</dbReference>
<feature type="compositionally biased region" description="Acidic residues" evidence="3">
    <location>
        <begin position="249"/>
        <end position="267"/>
    </location>
</feature>
<feature type="domain" description="DH" evidence="5">
    <location>
        <begin position="939"/>
        <end position="1133"/>
    </location>
</feature>
<dbReference type="Pfam" id="PF00169">
    <property type="entry name" value="PH"/>
    <property type="match status" value="1"/>
</dbReference>
<dbReference type="InterPro" id="IPR011993">
    <property type="entry name" value="PH-like_dom_sf"/>
</dbReference>
<evidence type="ECO:0000256" key="3">
    <source>
        <dbReference type="SAM" id="MobiDB-lite"/>
    </source>
</evidence>
<feature type="compositionally biased region" description="Acidic residues" evidence="3">
    <location>
        <begin position="196"/>
        <end position="207"/>
    </location>
</feature>
<dbReference type="InterPro" id="IPR001331">
    <property type="entry name" value="GDS_CDC24_CS"/>
</dbReference>
<dbReference type="PROSITE" id="PS50898">
    <property type="entry name" value="RBD"/>
    <property type="match status" value="1"/>
</dbReference>
<dbReference type="CDD" id="cd01230">
    <property type="entry name" value="PH1_Tiam1_2"/>
    <property type="match status" value="1"/>
</dbReference>
<keyword evidence="8" id="KW-1185">Reference proteome</keyword>
<dbReference type="FunFam" id="1.20.900.10:FF:000012">
    <property type="entry name" value="T cell lymphoma invasion and metastasis 1"/>
    <property type="match status" value="1"/>
</dbReference>
<dbReference type="Proteomes" id="UP000472265">
    <property type="component" value="Chromosome 13"/>
</dbReference>
<keyword evidence="1" id="KW-0344">Guanine-nucleotide releasing factor</keyword>
<evidence type="ECO:0000259" key="5">
    <source>
        <dbReference type="PROSITE" id="PS50010"/>
    </source>
</evidence>
<dbReference type="SMART" id="SM00325">
    <property type="entry name" value="RhoGEF"/>
    <property type="match status" value="1"/>
</dbReference>
<organism evidence="7 8">
    <name type="scientific">Sparus aurata</name>
    <name type="common">Gilthead sea bream</name>
    <dbReference type="NCBI Taxonomy" id="8175"/>
    <lineage>
        <taxon>Eukaryota</taxon>
        <taxon>Metazoa</taxon>
        <taxon>Chordata</taxon>
        <taxon>Craniata</taxon>
        <taxon>Vertebrata</taxon>
        <taxon>Euteleostomi</taxon>
        <taxon>Actinopterygii</taxon>
        <taxon>Neopterygii</taxon>
        <taxon>Teleostei</taxon>
        <taxon>Neoteleostei</taxon>
        <taxon>Acanthomorphata</taxon>
        <taxon>Eupercaria</taxon>
        <taxon>Spariformes</taxon>
        <taxon>Sparidae</taxon>
        <taxon>Sparus</taxon>
    </lineage>
</organism>
<dbReference type="SUPFAM" id="SSF50729">
    <property type="entry name" value="PH domain-like"/>
    <property type="match status" value="2"/>
</dbReference>
<keyword evidence="2" id="KW-0677">Repeat</keyword>
<dbReference type="Gene3D" id="1.20.900.10">
    <property type="entry name" value="Dbl homology (DH) domain"/>
    <property type="match status" value="1"/>
</dbReference>
<proteinExistence type="predicted"/>
<dbReference type="GO" id="GO:0005085">
    <property type="term" value="F:guanyl-nucleotide exchange factor activity"/>
    <property type="evidence" value="ECO:0007669"/>
    <property type="project" value="UniProtKB-KW"/>
</dbReference>
<dbReference type="InterPro" id="IPR035899">
    <property type="entry name" value="DBL_dom_sf"/>
</dbReference>
<evidence type="ECO:0000313" key="8">
    <source>
        <dbReference type="Proteomes" id="UP000472265"/>
    </source>
</evidence>
<feature type="compositionally biased region" description="Basic and acidic residues" evidence="3">
    <location>
        <begin position="145"/>
        <end position="162"/>
    </location>
</feature>
<reference evidence="7" key="2">
    <citation type="submission" date="2025-08" db="UniProtKB">
        <authorList>
            <consortium name="Ensembl"/>
        </authorList>
    </citation>
    <scope>IDENTIFICATION</scope>
</reference>
<dbReference type="SMART" id="SM00455">
    <property type="entry name" value="RBD"/>
    <property type="match status" value="1"/>
</dbReference>
<dbReference type="PROSITE" id="PS00741">
    <property type="entry name" value="DH_1"/>
    <property type="match status" value="1"/>
</dbReference>
<evidence type="ECO:0000256" key="1">
    <source>
        <dbReference type="ARBA" id="ARBA00022658"/>
    </source>
</evidence>
<dbReference type="FunFam" id="2.30.29.30:FF:000065">
    <property type="entry name" value="T cell lymphoma invasion and metastasis 1"/>
    <property type="match status" value="1"/>
</dbReference>
<dbReference type="Pfam" id="PF02196">
    <property type="entry name" value="RBD"/>
    <property type="match status" value="1"/>
</dbReference>
<dbReference type="InterPro" id="IPR001849">
    <property type="entry name" value="PH_domain"/>
</dbReference>
<feature type="domain" description="PH" evidence="4">
    <location>
        <begin position="417"/>
        <end position="525"/>
    </location>
</feature>
<feature type="compositionally biased region" description="Low complexity" evidence="3">
    <location>
        <begin position="56"/>
        <end position="70"/>
    </location>
</feature>
<dbReference type="Gene3D" id="6.10.140.680">
    <property type="match status" value="1"/>
</dbReference>
<reference evidence="7" key="1">
    <citation type="submission" date="2021-04" db="EMBL/GenBank/DDBJ databases">
        <authorList>
            <consortium name="Wellcome Sanger Institute Data Sharing"/>
        </authorList>
    </citation>
    <scope>NUCLEOTIDE SEQUENCE [LARGE SCALE GENOMIC DNA]</scope>
</reference>
<accession>A0A671W939</accession>
<protein>
    <submittedName>
        <fullName evidence="7">TIAM Rac1 associated GEF 1</fullName>
    </submittedName>
</protein>
<sequence>MGNVESQNGDSGFYGDVTGHLSRKHTSRSLRLSSKQPVTRRSRHSSSVKQEHRNSEASTRSSSTPSIPQSLAENGLEPFDAADAFGEFSINPHWTQRMAMTMRPESFQNDDDPLATPTPETSEADTVAQDGGEDSMGEEDGDAIGEERYLQRMTEGPREGGSFKKKRSKSADMWREDSLEFSLSDLSQEHLTSTEEMVDGGEEEEEEQFARPRGSAERASSLDHLCSQQSPGLRGQRSRYAKNRREAECDGDGEGEEGLMSPTDEDGGGYGAFTLPCRRSHCLSEGLAGLGIPAAPCPAFQGRRAQTTQDISGVLGEGSEYGDSGIDGVTTEIDGDGELVSRRCKAMSASFSVYSATESSVFNGSDSGSSSTHQGRDCTEEAGSAVSDEQSSGTLSNAYPSDALIGCAQGTVRKAGALAVKNFLVHKKNKKVEPATRRKWKHYWVSLKGCTLFLYESDCRSGIDHNSIPKHALWVENSIVQAVPEHPKKDFVFCLSNSVGDAFLFQTSGQTELENWITAIHSACAAALARQHHREDTVRLLRTEIRKLEQKIDMDEKMKKMGDMQLSTVTDAKKRKTILEQIFLWEQNLERFHMDLFRCRCYLASLQGGEPPNPKRLLGFASRPTKLAMGRLSIFSVSSFHALVSARTESSIRKRNQAMPRTFSKRRSRFSSLWGLDTTSKRKTTGHPSINQVFVDGIEPVKKPLERMFEDSASEKSVRQNVDSDIWVPDYLTPSWVCLPNNQPVLAIIQPGGTALEVLSTTCKTHKIDPSCHYLRLKVWIDNQMLFYVPRPEEDISDLVRKHAPKIHLQFSATYISCCPPGLRAGDEILLLNGKPASALQMDDMRAAFENQALTLSVSTLPQLDPRVLCSLPPRRSDGEQDPATDIFSQDQGKASCPSTEQVTAFCRSLHDMNPLDPVSALPPTAGAATQRQLSHADKLRKVINELVETEKTYVKDLSCLIECYLTPLQKESFLTQDELDVLFGNLGEMVEFQVEFLRTLEDGIRLVPDLDRLERVEQFKKVLFSLGGSFLYYADRFKIYSAFCASHTKVPKVLAKAKTDPDFKAFLAERNPRQQHSSTLESYLIKPIQRVLKYPLLLKELYSLTDPDSEEHYHLDVAMKAMNKVASHINEMQKLHEEYGAVFDQLINEQTAVKKEVADLSMGDLLLHCTVVWINPPASLVKSKKDPDLAPFCHCALVLSAVTLMYCSGHVSDIQPVLLPQGASHRASVSDDRDPFRFRHMIATDSLQVRALANSEVTAVCEIVHTRSESEGRPERTFQLCCSSPDSKKDFLKAVHSILREKQRRQLLKTESLPPNQQYVPFGGKRLCALKGARPVMNRAASAPSRTLARRKLVRNRFTIDTDLHALLQSHKPQGEDTDRWVEEQFDLGCYEDQGDGIDIGQVKETDILSDDDEYCKSVRAASEVDRLRHGEDSGSVGSFTSCGVSLSRCATPTIKLAPLKQCAVEGATNKDHDVIWVRRDDFANGCNSDYLNTE</sequence>
<evidence type="ECO:0000256" key="2">
    <source>
        <dbReference type="ARBA" id="ARBA00022737"/>
    </source>
</evidence>
<dbReference type="PANTHER" id="PTHR46001">
    <property type="entry name" value="TIAM (MAMMALIAN TUMOR INVASION AND METASTASIS FACTOR) HOMOLOG"/>
    <property type="match status" value="1"/>
</dbReference>
<feature type="compositionally biased region" description="Basic and acidic residues" evidence="3">
    <location>
        <begin position="169"/>
        <end position="178"/>
    </location>
</feature>
<dbReference type="GeneTree" id="ENSGT00940000156294"/>
<feature type="region of interest" description="Disordered" evidence="3">
    <location>
        <begin position="1"/>
        <end position="78"/>
    </location>
</feature>
<dbReference type="CDD" id="cd00160">
    <property type="entry name" value="RhoGEF"/>
    <property type="match status" value="1"/>
</dbReference>
<feature type="compositionally biased region" description="Polar residues" evidence="3">
    <location>
        <begin position="1"/>
        <end position="10"/>
    </location>
</feature>
<dbReference type="PROSITE" id="PS50003">
    <property type="entry name" value="PH_DOMAIN"/>
    <property type="match status" value="1"/>
</dbReference>
<name>A0A671W939_SPAAU</name>
<evidence type="ECO:0000313" key="7">
    <source>
        <dbReference type="Ensembl" id="ENSSAUP00010033111.1"/>
    </source>
</evidence>
<dbReference type="InterPro" id="IPR043537">
    <property type="entry name" value="Tiam1/Tiam2/Sif"/>
</dbReference>
<dbReference type="InterPro" id="IPR000219">
    <property type="entry name" value="DH_dom"/>
</dbReference>
<dbReference type="Gene3D" id="2.30.29.30">
    <property type="entry name" value="Pleckstrin-homology domain (PH domain)/Phosphotyrosine-binding domain (PTB)"/>
    <property type="match status" value="2"/>
</dbReference>
<dbReference type="Pfam" id="PF18385">
    <property type="entry name" value="Tiam_CC_Ex"/>
    <property type="match status" value="1"/>
</dbReference>
<dbReference type="Pfam" id="PF23014">
    <property type="entry name" value="PH_Tiam1"/>
    <property type="match status" value="1"/>
</dbReference>
<dbReference type="GO" id="GO:0005829">
    <property type="term" value="C:cytosol"/>
    <property type="evidence" value="ECO:0007669"/>
    <property type="project" value="TreeGrafter"/>
</dbReference>
<dbReference type="GO" id="GO:0007264">
    <property type="term" value="P:small GTPase-mediated signal transduction"/>
    <property type="evidence" value="ECO:0007669"/>
    <property type="project" value="InterPro"/>
</dbReference>
<dbReference type="Ensembl" id="ENSSAUT00010034882.1">
    <property type="protein sequence ID" value="ENSSAUP00010033111.1"/>
    <property type="gene ID" value="ENSSAUG00010013609.1"/>
</dbReference>
<feature type="region of interest" description="Disordered" evidence="3">
    <location>
        <begin position="96"/>
        <end position="267"/>
    </location>
</feature>
<feature type="domain" description="RBD" evidence="6">
    <location>
        <begin position="733"/>
        <end position="800"/>
    </location>
</feature>
<dbReference type="InterPro" id="IPR055230">
    <property type="entry name" value="PH_Tiam1/2"/>
</dbReference>
<feature type="compositionally biased region" description="Acidic residues" evidence="3">
    <location>
        <begin position="131"/>
        <end position="144"/>
    </location>
</feature>
<feature type="region of interest" description="Disordered" evidence="3">
    <location>
        <begin position="361"/>
        <end position="394"/>
    </location>
</feature>